<organism evidence="1 2">
    <name type="scientific">Dioszegia hungarica</name>
    <dbReference type="NCBI Taxonomy" id="4972"/>
    <lineage>
        <taxon>Eukaryota</taxon>
        <taxon>Fungi</taxon>
        <taxon>Dikarya</taxon>
        <taxon>Basidiomycota</taxon>
        <taxon>Agaricomycotina</taxon>
        <taxon>Tremellomycetes</taxon>
        <taxon>Tremellales</taxon>
        <taxon>Bulleribasidiaceae</taxon>
        <taxon>Dioszegia</taxon>
    </lineage>
</organism>
<keyword evidence="2" id="KW-1185">Reference proteome</keyword>
<dbReference type="RefSeq" id="XP_052948187.1">
    <property type="nucleotide sequence ID" value="XM_053088386.1"/>
</dbReference>
<dbReference type="AlphaFoldDB" id="A0AA38HD49"/>
<gene>
    <name evidence="1" type="ORF">MKK02DRAFT_31845</name>
</gene>
<dbReference type="GeneID" id="77727591"/>
<evidence type="ECO:0000313" key="2">
    <source>
        <dbReference type="Proteomes" id="UP001164286"/>
    </source>
</evidence>
<evidence type="ECO:0000313" key="1">
    <source>
        <dbReference type="EMBL" id="KAI9638410.1"/>
    </source>
</evidence>
<dbReference type="EMBL" id="JAKWFO010000003">
    <property type="protein sequence ID" value="KAI9638410.1"/>
    <property type="molecule type" value="Genomic_DNA"/>
</dbReference>
<sequence>MPIASIASVLAGRNDDTRAPDRQNTRLYTSKGPSREDIFQKNFGTCWFTAVTRVSQDAIKKRIIAYEALKKRADAPYAGDGFIKKATYRITRPASIGGYSDVDIASADVLKLSDSQTSSYKPGGWWVAGFEQAALLRGFPEPLQEFPKTNRDAEDALWMLTGNKTDSFWNAWGARIMISHHWPVWQAFLKCDKSPVTFGTKQTLPEGHVLRWADHEYAVMATGVENGIKMYA</sequence>
<protein>
    <submittedName>
        <fullName evidence="1">Uncharacterized protein</fullName>
    </submittedName>
</protein>
<dbReference type="Proteomes" id="UP001164286">
    <property type="component" value="Unassembled WGS sequence"/>
</dbReference>
<name>A0AA38HD49_9TREE</name>
<proteinExistence type="predicted"/>
<reference evidence="1" key="1">
    <citation type="journal article" date="2022" name="G3 (Bethesda)">
        <title>High quality genome of the basidiomycete yeast Dioszegia hungarica PDD-24b-2 isolated from cloud water.</title>
        <authorList>
            <person name="Jarrige D."/>
            <person name="Haridas S."/>
            <person name="Bleykasten-Grosshans C."/>
            <person name="Joly M."/>
            <person name="Nadalig T."/>
            <person name="Sancelme M."/>
            <person name="Vuilleumier S."/>
            <person name="Grigoriev I.V."/>
            <person name="Amato P."/>
            <person name="Bringel F."/>
        </authorList>
    </citation>
    <scope>NUCLEOTIDE SEQUENCE</scope>
    <source>
        <strain evidence="1">PDD-24b-2</strain>
    </source>
</reference>
<accession>A0AA38HD49</accession>
<comment type="caution">
    <text evidence="1">The sequence shown here is derived from an EMBL/GenBank/DDBJ whole genome shotgun (WGS) entry which is preliminary data.</text>
</comment>